<comment type="caution">
    <text evidence="1">The sequence shown here is derived from an EMBL/GenBank/DDBJ whole genome shotgun (WGS) entry which is preliminary data.</text>
</comment>
<reference evidence="1" key="1">
    <citation type="journal article" date="2014" name="Front. Microbiol.">
        <title>High frequency of phylogenetically diverse reductive dehalogenase-homologous genes in deep subseafloor sedimentary metagenomes.</title>
        <authorList>
            <person name="Kawai M."/>
            <person name="Futagami T."/>
            <person name="Toyoda A."/>
            <person name="Takaki Y."/>
            <person name="Nishi S."/>
            <person name="Hori S."/>
            <person name="Arai W."/>
            <person name="Tsubouchi T."/>
            <person name="Morono Y."/>
            <person name="Uchiyama I."/>
            <person name="Ito T."/>
            <person name="Fujiyama A."/>
            <person name="Inagaki F."/>
            <person name="Takami H."/>
        </authorList>
    </citation>
    <scope>NUCLEOTIDE SEQUENCE</scope>
    <source>
        <strain evidence="1">Expedition CK06-06</strain>
    </source>
</reference>
<proteinExistence type="predicted"/>
<protein>
    <recommendedName>
        <fullName evidence="2">TetR/AcrR family transcriptional regulator</fullName>
    </recommendedName>
</protein>
<accession>X1H5J7</accession>
<sequence length="148" mass="17134">FGSKEDLVRATVKYFLTGTAADFSEIFEGDLSFLEKMEQILLYKSEMLGQYQGELMQTLISEDPEIRQFVDSVYLVEIRQSIIDFYEEGKRQGYVNPELSTETIMRYYELVRKGMAAGSSLSEDPEHNRKWLQEMMPIFLYGILGKPG</sequence>
<gene>
    <name evidence="1" type="ORF">S03H2_11211</name>
</gene>
<dbReference type="InterPro" id="IPR036271">
    <property type="entry name" value="Tet_transcr_reg_TetR-rel_C_sf"/>
</dbReference>
<evidence type="ECO:0000313" key="1">
    <source>
        <dbReference type="EMBL" id="GAH40563.1"/>
    </source>
</evidence>
<dbReference type="SUPFAM" id="SSF48498">
    <property type="entry name" value="Tetracyclin repressor-like, C-terminal domain"/>
    <property type="match status" value="1"/>
</dbReference>
<evidence type="ECO:0008006" key="2">
    <source>
        <dbReference type="Google" id="ProtNLM"/>
    </source>
</evidence>
<dbReference type="Gene3D" id="1.10.357.10">
    <property type="entry name" value="Tetracycline Repressor, domain 2"/>
    <property type="match status" value="1"/>
</dbReference>
<feature type="non-terminal residue" evidence="1">
    <location>
        <position position="1"/>
    </location>
</feature>
<dbReference type="AlphaFoldDB" id="X1H5J7"/>
<organism evidence="1">
    <name type="scientific">marine sediment metagenome</name>
    <dbReference type="NCBI Taxonomy" id="412755"/>
    <lineage>
        <taxon>unclassified sequences</taxon>
        <taxon>metagenomes</taxon>
        <taxon>ecological metagenomes</taxon>
    </lineage>
</organism>
<dbReference type="EMBL" id="BARU01005731">
    <property type="protein sequence ID" value="GAH40563.1"/>
    <property type="molecule type" value="Genomic_DNA"/>
</dbReference>
<name>X1H5J7_9ZZZZ</name>